<evidence type="ECO:0000313" key="2">
    <source>
        <dbReference type="Proteomes" id="UP001519460"/>
    </source>
</evidence>
<dbReference type="EMBL" id="JACVVK020000136">
    <property type="protein sequence ID" value="KAK7489598.1"/>
    <property type="molecule type" value="Genomic_DNA"/>
</dbReference>
<proteinExistence type="predicted"/>
<dbReference type="AlphaFoldDB" id="A0ABD0KRP0"/>
<accession>A0ABD0KRP0</accession>
<gene>
    <name evidence="1" type="ORF">BaRGS_00019232</name>
</gene>
<organism evidence="1 2">
    <name type="scientific">Batillaria attramentaria</name>
    <dbReference type="NCBI Taxonomy" id="370345"/>
    <lineage>
        <taxon>Eukaryota</taxon>
        <taxon>Metazoa</taxon>
        <taxon>Spiralia</taxon>
        <taxon>Lophotrochozoa</taxon>
        <taxon>Mollusca</taxon>
        <taxon>Gastropoda</taxon>
        <taxon>Caenogastropoda</taxon>
        <taxon>Sorbeoconcha</taxon>
        <taxon>Cerithioidea</taxon>
        <taxon>Batillariidae</taxon>
        <taxon>Batillaria</taxon>
    </lineage>
</organism>
<dbReference type="Proteomes" id="UP001519460">
    <property type="component" value="Unassembled WGS sequence"/>
</dbReference>
<comment type="caution">
    <text evidence="1">The sequence shown here is derived from an EMBL/GenBank/DDBJ whole genome shotgun (WGS) entry which is preliminary data.</text>
</comment>
<sequence>MALESLIPHSTPNNSVNLFQSAAKVQDVLSEISEGTGVRIAVLSDVLNSDKAFGAMRRRAAQDVVRQARPTARGKRLWREKLVRDLVWFARETGKAGTKGG</sequence>
<evidence type="ECO:0000313" key="1">
    <source>
        <dbReference type="EMBL" id="KAK7489598.1"/>
    </source>
</evidence>
<keyword evidence="2" id="KW-1185">Reference proteome</keyword>
<name>A0ABD0KRP0_9CAEN</name>
<reference evidence="1 2" key="1">
    <citation type="journal article" date="2023" name="Sci. Data">
        <title>Genome assembly of the Korean intertidal mud-creeper Batillaria attramentaria.</title>
        <authorList>
            <person name="Patra A.K."/>
            <person name="Ho P.T."/>
            <person name="Jun S."/>
            <person name="Lee S.J."/>
            <person name="Kim Y."/>
            <person name="Won Y.J."/>
        </authorList>
    </citation>
    <scope>NUCLEOTIDE SEQUENCE [LARGE SCALE GENOMIC DNA]</scope>
    <source>
        <strain evidence="1">Wonlab-2016</strain>
    </source>
</reference>
<protein>
    <submittedName>
        <fullName evidence="1">Uncharacterized protein</fullName>
    </submittedName>
</protein>